<keyword evidence="3" id="KW-1185">Reference proteome</keyword>
<gene>
    <name evidence="2" type="ORF">G7Y89_g11907</name>
</gene>
<comment type="caution">
    <text evidence="2">The sequence shown here is derived from an EMBL/GenBank/DDBJ whole genome shotgun (WGS) entry which is preliminary data.</text>
</comment>
<evidence type="ECO:0000313" key="3">
    <source>
        <dbReference type="Proteomes" id="UP000566819"/>
    </source>
</evidence>
<dbReference type="Proteomes" id="UP000566819">
    <property type="component" value="Unassembled WGS sequence"/>
</dbReference>
<reference evidence="2 3" key="1">
    <citation type="submission" date="2020-03" db="EMBL/GenBank/DDBJ databases">
        <title>Draft Genome Sequence of Cudoniella acicularis.</title>
        <authorList>
            <person name="Buettner E."/>
            <person name="Kellner H."/>
        </authorList>
    </citation>
    <scope>NUCLEOTIDE SEQUENCE [LARGE SCALE GENOMIC DNA]</scope>
    <source>
        <strain evidence="2 3">DSM 108380</strain>
    </source>
</reference>
<evidence type="ECO:0000313" key="2">
    <source>
        <dbReference type="EMBL" id="KAF4626254.1"/>
    </source>
</evidence>
<name>A0A8H4R9Y7_9HELO</name>
<feature type="region of interest" description="Disordered" evidence="1">
    <location>
        <begin position="1"/>
        <end position="103"/>
    </location>
</feature>
<dbReference type="EMBL" id="JAAMPI010001190">
    <property type="protein sequence ID" value="KAF4626254.1"/>
    <property type="molecule type" value="Genomic_DNA"/>
</dbReference>
<feature type="compositionally biased region" description="Basic residues" evidence="1">
    <location>
        <begin position="224"/>
        <end position="239"/>
    </location>
</feature>
<feature type="region of interest" description="Disordered" evidence="1">
    <location>
        <begin position="115"/>
        <end position="135"/>
    </location>
</feature>
<sequence length="444" mass="49607">MDESPPTFNFAAPPNTPEQVKPRASSGSLFNFAPSTSSSTRPVRTPQQWSALASGDSFDFASSATPTSGGLSAMPQQQVKNSSGTLFDFNSSTSQPFGISAPGTAKGAMELQKEMKQVDSTGLQGTEFWKQPKRDSRLLGENDFARFPPESQWKNANASDKLAFEMGLLDLDKSHKILKAEKANKMTEETNGSSKRKRGRKKKSQSLEEGQMKEGTGVLAEAKKMRKRELRSTKTKHLAKGLGEETTKKKNISRPTLKQVNLEKVERRLRKQQLREAKEGALKIVTLEPGTAPIVPLDPVLLLVVFLHKESEHQRYTSKEIGVKSKSLQNLVHVAYEKFEQTLKVLTPTHREDYDTYLNLSRIDPAFLTMEERTLVEDGRENQERIRWELSRISNSDSAEDRLHETPGNVLDLAIQALKPLLTMAAVSNFSVLHKDTFTTMAFN</sequence>
<feature type="region of interest" description="Disordered" evidence="1">
    <location>
        <begin position="180"/>
        <end position="251"/>
    </location>
</feature>
<proteinExistence type="predicted"/>
<accession>A0A8H4R9Y7</accession>
<feature type="compositionally biased region" description="Basic residues" evidence="1">
    <location>
        <begin position="194"/>
        <end position="204"/>
    </location>
</feature>
<feature type="compositionally biased region" description="Polar residues" evidence="1">
    <location>
        <begin position="65"/>
        <end position="97"/>
    </location>
</feature>
<protein>
    <submittedName>
        <fullName evidence="2">Uncharacterized protein</fullName>
    </submittedName>
</protein>
<feature type="compositionally biased region" description="Low complexity" evidence="1">
    <location>
        <begin position="34"/>
        <end position="64"/>
    </location>
</feature>
<dbReference type="AlphaFoldDB" id="A0A8H4R9Y7"/>
<organism evidence="2 3">
    <name type="scientific">Cudoniella acicularis</name>
    <dbReference type="NCBI Taxonomy" id="354080"/>
    <lineage>
        <taxon>Eukaryota</taxon>
        <taxon>Fungi</taxon>
        <taxon>Dikarya</taxon>
        <taxon>Ascomycota</taxon>
        <taxon>Pezizomycotina</taxon>
        <taxon>Leotiomycetes</taxon>
        <taxon>Helotiales</taxon>
        <taxon>Tricladiaceae</taxon>
        <taxon>Cudoniella</taxon>
    </lineage>
</organism>
<evidence type="ECO:0000256" key="1">
    <source>
        <dbReference type="SAM" id="MobiDB-lite"/>
    </source>
</evidence>